<sequence length="183" mass="21382">MKNKSKKWDTVDILSHSRHDWMNKLQLIKGNLSLQKYDRVHDFIEEVIIEAQQESKLCNLKMPSFASYLMTFNWSNHHFVLEYEILGNVLSLEPFDDSVTQWSKSFLDQLDKVVDFASENHLSITIDIGLEAEGVRFFFDFNGIIKDTEQLIEWLKAVNHSQLIVNEFHVNTYELTTVISLGI</sequence>
<evidence type="ECO:0000256" key="3">
    <source>
        <dbReference type="ARBA" id="ARBA00022777"/>
    </source>
</evidence>
<gene>
    <name evidence="5" type="ORF">A6K24_05330</name>
</gene>
<keyword evidence="1" id="KW-0597">Phosphoprotein</keyword>
<dbReference type="SMART" id="SM01317">
    <property type="entry name" value="SPOB_ab"/>
    <property type="match status" value="1"/>
</dbReference>
<dbReference type="InterPro" id="IPR039506">
    <property type="entry name" value="SPOB_a"/>
</dbReference>
<evidence type="ECO:0000256" key="1">
    <source>
        <dbReference type="ARBA" id="ARBA00022553"/>
    </source>
</evidence>
<dbReference type="Pfam" id="PF14689">
    <property type="entry name" value="SPOB_a"/>
    <property type="match status" value="1"/>
</dbReference>
<comment type="caution">
    <text evidence="5">The sequence shown here is derived from an EMBL/GenBank/DDBJ whole genome shotgun (WGS) entry which is preliminary data.</text>
</comment>
<dbReference type="OrthoDB" id="2375606at2"/>
<protein>
    <recommendedName>
        <fullName evidence="4">Sporulation initiation phosphotransferase B C-terminal domain-containing protein</fullName>
    </recommendedName>
</protein>
<dbReference type="EMBL" id="LWSG01000023">
    <property type="protein sequence ID" value="OAS84935.1"/>
    <property type="molecule type" value="Genomic_DNA"/>
</dbReference>
<dbReference type="GO" id="GO:0000155">
    <property type="term" value="F:phosphorelay sensor kinase activity"/>
    <property type="evidence" value="ECO:0007669"/>
    <property type="project" value="InterPro"/>
</dbReference>
<dbReference type="AlphaFoldDB" id="A0A179STI3"/>
<evidence type="ECO:0000313" key="6">
    <source>
        <dbReference type="Proteomes" id="UP000078534"/>
    </source>
</evidence>
<dbReference type="InterPro" id="IPR037100">
    <property type="entry name" value="Spo0B_C_sf"/>
</dbReference>
<evidence type="ECO:0000259" key="4">
    <source>
        <dbReference type="SMART" id="SM01317"/>
    </source>
</evidence>
<dbReference type="Pfam" id="PF14682">
    <property type="entry name" value="SPOB_ab"/>
    <property type="match status" value="1"/>
</dbReference>
<keyword evidence="3" id="KW-0418">Kinase</keyword>
<dbReference type="SUPFAM" id="SSF55890">
    <property type="entry name" value="Sporulation response regulatory protein Spo0B"/>
    <property type="match status" value="1"/>
</dbReference>
<dbReference type="InterPro" id="IPR016122">
    <property type="entry name" value="SpoOB_C"/>
</dbReference>
<keyword evidence="6" id="KW-1185">Reference proteome</keyword>
<organism evidence="5 6">
    <name type="scientific">Metabacillus litoralis</name>
    <dbReference type="NCBI Taxonomy" id="152268"/>
    <lineage>
        <taxon>Bacteria</taxon>
        <taxon>Bacillati</taxon>
        <taxon>Bacillota</taxon>
        <taxon>Bacilli</taxon>
        <taxon>Bacillales</taxon>
        <taxon>Bacillaceae</taxon>
        <taxon>Metabacillus</taxon>
    </lineage>
</organism>
<reference evidence="6" key="1">
    <citation type="submission" date="2016-04" db="EMBL/GenBank/DDBJ databases">
        <authorList>
            <person name="Lyu Z."/>
            <person name="Lyu W."/>
        </authorList>
    </citation>
    <scope>NUCLEOTIDE SEQUENCE [LARGE SCALE GENOMIC DNA]</scope>
    <source>
        <strain evidence="6">C44</strain>
    </source>
</reference>
<keyword evidence="2" id="KW-0808">Transferase</keyword>
<accession>A0A179STI3</accession>
<dbReference type="Proteomes" id="UP000078534">
    <property type="component" value="Unassembled WGS sequence"/>
</dbReference>
<dbReference type="RefSeq" id="WP_066334335.1">
    <property type="nucleotide sequence ID" value="NZ_LWSG01000023.1"/>
</dbReference>
<dbReference type="Gene3D" id="3.30.565.30">
    <property type="entry name" value="Sporulation initiation phosphotransferase B (SpoOB), C-terminal domain"/>
    <property type="match status" value="1"/>
</dbReference>
<dbReference type="Gene3D" id="1.10.287.130">
    <property type="match status" value="1"/>
</dbReference>
<dbReference type="STRING" id="152268.A6K24_05330"/>
<evidence type="ECO:0000256" key="2">
    <source>
        <dbReference type="ARBA" id="ARBA00022679"/>
    </source>
</evidence>
<dbReference type="InterPro" id="IPR016120">
    <property type="entry name" value="Sig_transdc_His_kin_SpoOB"/>
</dbReference>
<feature type="domain" description="Sporulation initiation phosphotransferase B C-terminal" evidence="4">
    <location>
        <begin position="62"/>
        <end position="177"/>
    </location>
</feature>
<name>A0A179STI3_9BACI</name>
<evidence type="ECO:0000313" key="5">
    <source>
        <dbReference type="EMBL" id="OAS84935.1"/>
    </source>
</evidence>
<proteinExistence type="predicted"/>